<dbReference type="OrthoDB" id="1577640at2759"/>
<dbReference type="InterPro" id="IPR036770">
    <property type="entry name" value="Ankyrin_rpt-contain_sf"/>
</dbReference>
<dbReference type="Gene3D" id="3.40.50.300">
    <property type="entry name" value="P-loop containing nucleotide triphosphate hydrolases"/>
    <property type="match status" value="1"/>
</dbReference>
<evidence type="ECO:0000313" key="5">
    <source>
        <dbReference type="EMBL" id="CAF9928535.1"/>
    </source>
</evidence>
<feature type="repeat" description="ANK" evidence="2">
    <location>
        <begin position="1367"/>
        <end position="1399"/>
    </location>
</feature>
<evidence type="ECO:0000313" key="6">
    <source>
        <dbReference type="Proteomes" id="UP000664169"/>
    </source>
</evidence>
<accession>A0A8H3IUJ8</accession>
<feature type="region of interest" description="Disordered" evidence="3">
    <location>
        <begin position="259"/>
        <end position="284"/>
    </location>
</feature>
<dbReference type="InterPro" id="IPR035994">
    <property type="entry name" value="Nucleoside_phosphorylase_sf"/>
</dbReference>
<evidence type="ECO:0000256" key="1">
    <source>
        <dbReference type="ARBA" id="ARBA00022737"/>
    </source>
</evidence>
<dbReference type="SUPFAM" id="SSF48403">
    <property type="entry name" value="Ankyrin repeat"/>
    <property type="match status" value="1"/>
</dbReference>
<keyword evidence="2" id="KW-0040">ANK repeat</keyword>
<dbReference type="Pfam" id="PF12796">
    <property type="entry name" value="Ank_2"/>
    <property type="match status" value="2"/>
</dbReference>
<proteinExistence type="predicted"/>
<dbReference type="Gene3D" id="3.40.50.1580">
    <property type="entry name" value="Nucleoside phosphorylase domain"/>
    <property type="match status" value="1"/>
</dbReference>
<dbReference type="Gene3D" id="1.25.40.20">
    <property type="entry name" value="Ankyrin repeat-containing domain"/>
    <property type="match status" value="2"/>
</dbReference>
<keyword evidence="1" id="KW-0677">Repeat</keyword>
<evidence type="ECO:0000256" key="2">
    <source>
        <dbReference type="PROSITE-ProRule" id="PRU00023"/>
    </source>
</evidence>
<dbReference type="SUPFAM" id="SSF53167">
    <property type="entry name" value="Purine and uridine phosphorylases"/>
    <property type="match status" value="1"/>
</dbReference>
<dbReference type="PROSITE" id="PS50088">
    <property type="entry name" value="ANK_REPEAT"/>
    <property type="match status" value="2"/>
</dbReference>
<dbReference type="GO" id="GO:0003824">
    <property type="term" value="F:catalytic activity"/>
    <property type="evidence" value="ECO:0007669"/>
    <property type="project" value="InterPro"/>
</dbReference>
<dbReference type="PANTHER" id="PTHR46082">
    <property type="entry name" value="ATP/GTP-BINDING PROTEIN-RELATED"/>
    <property type="match status" value="1"/>
</dbReference>
<protein>
    <recommendedName>
        <fullName evidence="4">Nephrocystin 3-like N-terminal domain-containing protein</fullName>
    </recommendedName>
</protein>
<comment type="caution">
    <text evidence="5">The sequence shown here is derived from an EMBL/GenBank/DDBJ whole genome shotgun (WGS) entry which is preliminary data.</text>
</comment>
<sequence length="1437" mass="160901">MACLPAGQYGNESAAVVAADIRSRFPRLWFCLMVGIGGGVPSTNNDIRLGDIIVSQPNATSGGVIQYDLGKSTTNGFERTGSLNAPSDLLLRLLSIYQAENMENTDKKMENFASHLFKPRITNHLVLKPPGVDRLFQPEYEHMGGPTCDSCDEAYIVERAARASKVHYGTIASGNQVIKTAKQRDKLSKELEGAVLCFDMEAAGIMRALPCLIIRGICDYADSHKSKTWQSYAAHIAAAYTKEFFSVLYKLQPPACEPSLDQAPLEPNSKRKGTRSRRKVTPSLNLTKQDSENFDLVETDYFVKGHISGYDASAIHRAYIRRRCPGTTSKLGSGKSFTTSTVVEKLVEELSDGVIQSVVIHYFFQHSQQPGLKTKALIDSLIQQALNALEERELEYPTSVNFYITKYYRRQADPSNIEDIFENILKPLTVILTDIIIIVDGLDECEDISQVFRLLARMNAECKMKIFISMREGLDVTSFIPGTFPISITESDYTEEVRTYIDWQIKYKSQERCITENEELLDSIKELLTEKADGMMLWVTLQIEDVWERCFNDAQIREALASLPKDLDETYRRCISKIQSRKGPYACNYAAAILPWIQSASQSLTMLQLRQALAIDCDDGTLDRERIPSAQTTLRSCANLIIVDSIPGETVLDNAFVHLVHHSFRQFFNAPDGLSPSSQEAEQPTREKPVSLAAIYLQHLLSADYTLSVQKHTVTTVHLETSQVEQVLDSIPSFLRPFRRPIKPITMRLPSLPQKKKENTQGLPAIFHYARSQWPCLTRNISSKSGLYRQFQEIVLRPNVTYRVHPWQPLGQSFDSHILGLLSWSILNDHQVMFRLSPVQERLIARPEILALPIPEHGNYNAIILAVRCDAAWVLDKLRNDFHADLRTLLSAEDQDGRNSMFHALDTGVLNTMRVVIQIYQVPYAIIQQEGRTIGPLSLAVEARDLWAVQAVLELPNFGSGPDTYNAHTYAIENGLCGILKCIDSKVSMLWTDELSERAVARAVSLGYSQVVAHICSKTSILYPLSWIQANLDRVAREQNISILELMIEAIPDQFIKYVESGSWPHSLLIPSVKQSKHCLVRLLSQHEIPFTLRVSAAHEALRIGNGLIAARIVNDSDRTSPKRRSEDLQYAAKKVIEWRREDSLLKELLLFGVNPMPSLHNTAHPVTGKVLRVCLGHVEDWNARDDTGQTLLMKFAYQGNLECVEILLGADFHVDVNAKDKHGETAISLCSTGDFRSYKCAKLLVQHGARLETNQMGGPIVQRLMLEGLLLGGTNFPESHLDDYFRELQLVRGQKSSSVPVIHEAIRHGNVNLLRHLLQKGKDPNAQDSAGRTSLHIAATVLGDGLKILLGNISKEKLNIDARDKNEDSPLHLAVMINRIDAVQILLHHGANLSLKNYVGDSPYDIAERQGRPKIKASLNNALQALEVQATSSKPS</sequence>
<organism evidence="5 6">
    <name type="scientific">Gomphillus americanus</name>
    <dbReference type="NCBI Taxonomy" id="1940652"/>
    <lineage>
        <taxon>Eukaryota</taxon>
        <taxon>Fungi</taxon>
        <taxon>Dikarya</taxon>
        <taxon>Ascomycota</taxon>
        <taxon>Pezizomycotina</taxon>
        <taxon>Lecanoromycetes</taxon>
        <taxon>OSLEUM clade</taxon>
        <taxon>Ostropomycetidae</taxon>
        <taxon>Ostropales</taxon>
        <taxon>Graphidaceae</taxon>
        <taxon>Gomphilloideae</taxon>
        <taxon>Gomphillus</taxon>
    </lineage>
</organism>
<dbReference type="SMART" id="SM00248">
    <property type="entry name" value="ANK"/>
    <property type="match status" value="6"/>
</dbReference>
<reference evidence="5" key="1">
    <citation type="submission" date="2021-03" db="EMBL/GenBank/DDBJ databases">
        <authorList>
            <person name="Tagirdzhanova G."/>
        </authorList>
    </citation>
    <scope>NUCLEOTIDE SEQUENCE</scope>
</reference>
<dbReference type="InterPro" id="IPR027417">
    <property type="entry name" value="P-loop_NTPase"/>
</dbReference>
<dbReference type="Proteomes" id="UP000664169">
    <property type="component" value="Unassembled WGS sequence"/>
</dbReference>
<feature type="compositionally biased region" description="Basic residues" evidence="3">
    <location>
        <begin position="270"/>
        <end position="280"/>
    </location>
</feature>
<keyword evidence="6" id="KW-1185">Reference proteome</keyword>
<gene>
    <name evidence="5" type="ORF">GOMPHAMPRED_005158</name>
</gene>
<dbReference type="PROSITE" id="PS50297">
    <property type="entry name" value="ANK_REP_REGION"/>
    <property type="match status" value="2"/>
</dbReference>
<feature type="domain" description="Nephrocystin 3-like N-terminal" evidence="4">
    <location>
        <begin position="330"/>
        <end position="471"/>
    </location>
</feature>
<evidence type="ECO:0000259" key="4">
    <source>
        <dbReference type="Pfam" id="PF24883"/>
    </source>
</evidence>
<dbReference type="PANTHER" id="PTHR46082:SF11">
    <property type="entry name" value="AAA+ ATPASE DOMAIN-CONTAINING PROTEIN-RELATED"/>
    <property type="match status" value="1"/>
</dbReference>
<evidence type="ECO:0000256" key="3">
    <source>
        <dbReference type="SAM" id="MobiDB-lite"/>
    </source>
</evidence>
<dbReference type="GO" id="GO:0009116">
    <property type="term" value="P:nucleoside metabolic process"/>
    <property type="evidence" value="ECO:0007669"/>
    <property type="project" value="InterPro"/>
</dbReference>
<dbReference type="EMBL" id="CAJPDQ010000030">
    <property type="protein sequence ID" value="CAF9928535.1"/>
    <property type="molecule type" value="Genomic_DNA"/>
</dbReference>
<dbReference type="InterPro" id="IPR056884">
    <property type="entry name" value="NPHP3-like_N"/>
</dbReference>
<feature type="repeat" description="ANK" evidence="2">
    <location>
        <begin position="1298"/>
        <end position="1330"/>
    </location>
</feature>
<dbReference type="InterPro" id="IPR053137">
    <property type="entry name" value="NLR-like"/>
</dbReference>
<dbReference type="Pfam" id="PF24883">
    <property type="entry name" value="NPHP3_N"/>
    <property type="match status" value="1"/>
</dbReference>
<name>A0A8H3IUJ8_9LECA</name>
<dbReference type="InterPro" id="IPR002110">
    <property type="entry name" value="Ankyrin_rpt"/>
</dbReference>